<comment type="caution">
    <text evidence="1">The sequence shown here is derived from an EMBL/GenBank/DDBJ whole genome shotgun (WGS) entry which is preliminary data.</text>
</comment>
<dbReference type="EMBL" id="JAOH01000002">
    <property type="protein sequence ID" value="EUA64186.1"/>
    <property type="molecule type" value="Genomic_DNA"/>
</dbReference>
<dbReference type="AlphaFoldDB" id="A0A829QNR6"/>
<sequence length="73" mass="7783">MGASTGTNLCGAFRLISEMAATGLGGSVVTLLADSGDRYADTYFNDDWVTEQGFDLLGPSVRLAEFEDAGRWD</sequence>
<protein>
    <submittedName>
        <fullName evidence="1">Cysteine synthase CysK domain protein</fullName>
    </submittedName>
</protein>
<accession>A0A829QNR6</accession>
<gene>
    <name evidence="1" type="primary">cysK</name>
    <name evidence="1" type="ORF">I542_4354</name>
</gene>
<dbReference type="Proteomes" id="UP000021210">
    <property type="component" value="Unassembled WGS sequence"/>
</dbReference>
<dbReference type="SUPFAM" id="SSF53686">
    <property type="entry name" value="Tryptophan synthase beta subunit-like PLP-dependent enzymes"/>
    <property type="match status" value="1"/>
</dbReference>
<proteinExistence type="predicted"/>
<dbReference type="GO" id="GO:1901605">
    <property type="term" value="P:alpha-amino acid metabolic process"/>
    <property type="evidence" value="ECO:0007669"/>
    <property type="project" value="UniProtKB-ARBA"/>
</dbReference>
<dbReference type="Gene3D" id="3.40.50.1100">
    <property type="match status" value="1"/>
</dbReference>
<organism evidence="1 2">
    <name type="scientific">Mycobacteroides abscessus 1948</name>
    <dbReference type="NCBI Taxonomy" id="1299323"/>
    <lineage>
        <taxon>Bacteria</taxon>
        <taxon>Bacillati</taxon>
        <taxon>Actinomycetota</taxon>
        <taxon>Actinomycetes</taxon>
        <taxon>Mycobacteriales</taxon>
        <taxon>Mycobacteriaceae</taxon>
        <taxon>Mycobacteroides</taxon>
        <taxon>Mycobacteroides abscessus</taxon>
    </lineage>
</organism>
<evidence type="ECO:0000313" key="1">
    <source>
        <dbReference type="EMBL" id="EUA64186.1"/>
    </source>
</evidence>
<dbReference type="InterPro" id="IPR036052">
    <property type="entry name" value="TrpB-like_PALP_sf"/>
</dbReference>
<name>A0A829QNR6_9MYCO</name>
<evidence type="ECO:0000313" key="2">
    <source>
        <dbReference type="Proteomes" id="UP000021210"/>
    </source>
</evidence>
<reference evidence="1 2" key="1">
    <citation type="submission" date="2013-12" db="EMBL/GenBank/DDBJ databases">
        <authorList>
            <person name="Zelazny A."/>
            <person name="Olivier K."/>
            <person name="Holland S."/>
            <person name="Lenaerts A."/>
            <person name="Ordway D."/>
            <person name="DeGroote M.A."/>
            <person name="Parker T."/>
            <person name="Sizemore C."/>
            <person name="Tallon L.J."/>
            <person name="Sadzewicz L.K."/>
            <person name="Sengamalay N."/>
            <person name="Fraser C.M."/>
            <person name="Hine E."/>
            <person name="Shefchek K.A."/>
            <person name="Das S.P."/>
            <person name="Tettelin H."/>
        </authorList>
    </citation>
    <scope>NUCLEOTIDE SEQUENCE [LARGE SCALE GENOMIC DNA]</scope>
    <source>
        <strain evidence="1 2">1948</strain>
    </source>
</reference>